<proteinExistence type="predicted"/>
<sequence>MASATGIQTRDTHKERKVVIKGDALMTAGDDVLVIEIPAEDQPPTGRTSQIRWQVRIVEKPA</sequence>
<organism evidence="1">
    <name type="scientific">marine sediment metagenome</name>
    <dbReference type="NCBI Taxonomy" id="412755"/>
    <lineage>
        <taxon>unclassified sequences</taxon>
        <taxon>metagenomes</taxon>
        <taxon>ecological metagenomes</taxon>
    </lineage>
</organism>
<protein>
    <submittedName>
        <fullName evidence="1">Uncharacterized protein</fullName>
    </submittedName>
</protein>
<dbReference type="AlphaFoldDB" id="A0A0F9RZ65"/>
<gene>
    <name evidence="1" type="ORF">LCGC14_0836220</name>
</gene>
<accession>A0A0F9RZ65</accession>
<dbReference type="EMBL" id="LAZR01002425">
    <property type="protein sequence ID" value="KKN30216.1"/>
    <property type="molecule type" value="Genomic_DNA"/>
</dbReference>
<reference evidence="1" key="1">
    <citation type="journal article" date="2015" name="Nature">
        <title>Complex archaea that bridge the gap between prokaryotes and eukaryotes.</title>
        <authorList>
            <person name="Spang A."/>
            <person name="Saw J.H."/>
            <person name="Jorgensen S.L."/>
            <person name="Zaremba-Niedzwiedzka K."/>
            <person name="Martijn J."/>
            <person name="Lind A.E."/>
            <person name="van Eijk R."/>
            <person name="Schleper C."/>
            <person name="Guy L."/>
            <person name="Ettema T.J."/>
        </authorList>
    </citation>
    <scope>NUCLEOTIDE SEQUENCE</scope>
</reference>
<evidence type="ECO:0000313" key="1">
    <source>
        <dbReference type="EMBL" id="KKN30216.1"/>
    </source>
</evidence>
<comment type="caution">
    <text evidence="1">The sequence shown here is derived from an EMBL/GenBank/DDBJ whole genome shotgun (WGS) entry which is preliminary data.</text>
</comment>
<name>A0A0F9RZ65_9ZZZZ</name>